<dbReference type="EMBL" id="VOEI01000009">
    <property type="protein sequence ID" value="TWR23805.1"/>
    <property type="molecule type" value="Genomic_DNA"/>
</dbReference>
<dbReference type="SUPFAM" id="SSF52833">
    <property type="entry name" value="Thioredoxin-like"/>
    <property type="match status" value="1"/>
</dbReference>
<dbReference type="Proteomes" id="UP000318010">
    <property type="component" value="Unassembled WGS sequence"/>
</dbReference>
<dbReference type="PANTHER" id="PTHR11592">
    <property type="entry name" value="GLUTATHIONE PEROXIDASE"/>
    <property type="match status" value="1"/>
</dbReference>
<proteinExistence type="inferred from homology"/>
<dbReference type="InterPro" id="IPR036249">
    <property type="entry name" value="Thioredoxin-like_sf"/>
</dbReference>
<keyword evidence="2 5" id="KW-0575">Peroxidase</keyword>
<feature type="domain" description="Thioredoxin" evidence="6">
    <location>
        <begin position="1"/>
        <end position="163"/>
    </location>
</feature>
<comment type="caution">
    <text evidence="7">The sequence shown here is derived from an EMBL/GenBank/DDBJ whole genome shotgun (WGS) entry which is preliminary data.</text>
</comment>
<evidence type="ECO:0000256" key="5">
    <source>
        <dbReference type="RuleBase" id="RU000499"/>
    </source>
</evidence>
<dbReference type="PROSITE" id="PS51355">
    <property type="entry name" value="GLUTATHIONE_PEROXID_3"/>
    <property type="match status" value="1"/>
</dbReference>
<keyword evidence="3 5" id="KW-0560">Oxidoreductase</keyword>
<evidence type="ECO:0000313" key="7">
    <source>
        <dbReference type="EMBL" id="TWR23805.1"/>
    </source>
</evidence>
<name>A0A563TWT0_9SPHI</name>
<dbReference type="PRINTS" id="PR01011">
    <property type="entry name" value="GLUTPROXDASE"/>
</dbReference>
<dbReference type="GO" id="GO:0034599">
    <property type="term" value="P:cellular response to oxidative stress"/>
    <property type="evidence" value="ECO:0007669"/>
    <property type="project" value="TreeGrafter"/>
</dbReference>
<dbReference type="GO" id="GO:0004601">
    <property type="term" value="F:peroxidase activity"/>
    <property type="evidence" value="ECO:0007669"/>
    <property type="project" value="UniProtKB-KW"/>
</dbReference>
<dbReference type="Gene3D" id="3.40.30.10">
    <property type="entry name" value="Glutaredoxin"/>
    <property type="match status" value="1"/>
</dbReference>
<evidence type="ECO:0000259" key="6">
    <source>
        <dbReference type="PROSITE" id="PS51352"/>
    </source>
</evidence>
<dbReference type="InterPro" id="IPR013766">
    <property type="entry name" value="Thioredoxin_domain"/>
</dbReference>
<dbReference type="RefSeq" id="WP_146273389.1">
    <property type="nucleotide sequence ID" value="NZ_VOEI01000009.1"/>
</dbReference>
<reference evidence="7 8" key="1">
    <citation type="submission" date="2019-07" db="EMBL/GenBank/DDBJ databases">
        <authorList>
            <person name="Kim J."/>
        </authorList>
    </citation>
    <scope>NUCLEOTIDE SEQUENCE [LARGE SCALE GENOMIC DNA]</scope>
    <source>
        <strain evidence="7 8">MJ1a</strain>
    </source>
</reference>
<comment type="similarity">
    <text evidence="1 5">Belongs to the glutathione peroxidase family.</text>
</comment>
<dbReference type="AlphaFoldDB" id="A0A563TWT0"/>
<dbReference type="OrthoDB" id="9789406at2"/>
<evidence type="ECO:0000256" key="1">
    <source>
        <dbReference type="ARBA" id="ARBA00006926"/>
    </source>
</evidence>
<accession>A0A563TWT0</accession>
<evidence type="ECO:0000256" key="2">
    <source>
        <dbReference type="ARBA" id="ARBA00022559"/>
    </source>
</evidence>
<dbReference type="FunFam" id="3.40.30.10:FF:000010">
    <property type="entry name" value="Glutathione peroxidase"/>
    <property type="match status" value="1"/>
</dbReference>
<organism evidence="7 8">
    <name type="scientific">Mucilaginibacter achroorhodeus</name>
    <dbReference type="NCBI Taxonomy" id="2599294"/>
    <lineage>
        <taxon>Bacteria</taxon>
        <taxon>Pseudomonadati</taxon>
        <taxon>Bacteroidota</taxon>
        <taxon>Sphingobacteriia</taxon>
        <taxon>Sphingobacteriales</taxon>
        <taxon>Sphingobacteriaceae</taxon>
        <taxon>Mucilaginibacter</taxon>
    </lineage>
</organism>
<protein>
    <recommendedName>
        <fullName evidence="5">Glutathione peroxidase</fullName>
    </recommendedName>
</protein>
<evidence type="ECO:0000256" key="4">
    <source>
        <dbReference type="PIRSR" id="PIRSR000303-1"/>
    </source>
</evidence>
<sequence>MDSKSIYQFTVEKIDGDVVNLSHYKNKVLLIVNTASQCGFTPQLQDIVDLKKEFADQDFEILAFPSNDFGQQEPLEGAAIEAFCHNYGNNFPLFEKIRVRGPHAHPLYQFLADKKSNGKVKAKPRWNFHKYLVDREGHVVDFFFPFTKPTASKIKKSIKRLLAADADNTSSSAK</sequence>
<feature type="active site" evidence="4">
    <location>
        <position position="38"/>
    </location>
</feature>
<dbReference type="PROSITE" id="PS51352">
    <property type="entry name" value="THIOREDOXIN_2"/>
    <property type="match status" value="1"/>
</dbReference>
<gene>
    <name evidence="7" type="ORF">FPZ42_18675</name>
</gene>
<dbReference type="CDD" id="cd00340">
    <property type="entry name" value="GSH_Peroxidase"/>
    <property type="match status" value="1"/>
</dbReference>
<keyword evidence="8" id="KW-1185">Reference proteome</keyword>
<dbReference type="PIRSF" id="PIRSF000303">
    <property type="entry name" value="Glutathion_perox"/>
    <property type="match status" value="1"/>
</dbReference>
<dbReference type="PANTHER" id="PTHR11592:SF78">
    <property type="entry name" value="GLUTATHIONE PEROXIDASE"/>
    <property type="match status" value="1"/>
</dbReference>
<evidence type="ECO:0000256" key="3">
    <source>
        <dbReference type="ARBA" id="ARBA00023002"/>
    </source>
</evidence>
<evidence type="ECO:0000313" key="8">
    <source>
        <dbReference type="Proteomes" id="UP000318010"/>
    </source>
</evidence>
<dbReference type="InterPro" id="IPR029759">
    <property type="entry name" value="GPX_AS"/>
</dbReference>
<dbReference type="InterPro" id="IPR000889">
    <property type="entry name" value="Glutathione_peroxidase"/>
</dbReference>
<dbReference type="Pfam" id="PF00255">
    <property type="entry name" value="GSHPx"/>
    <property type="match status" value="1"/>
</dbReference>
<dbReference type="PROSITE" id="PS00460">
    <property type="entry name" value="GLUTATHIONE_PEROXID_1"/>
    <property type="match status" value="1"/>
</dbReference>